<dbReference type="GO" id="GO:0016740">
    <property type="term" value="F:transferase activity"/>
    <property type="evidence" value="ECO:0007669"/>
    <property type="project" value="UniProtKB-KW"/>
</dbReference>
<dbReference type="SFLD" id="SFLDS00019">
    <property type="entry name" value="Glutathione_Transferase_(cytos"/>
    <property type="match status" value="1"/>
</dbReference>
<dbReference type="OrthoDB" id="9810080at2"/>
<dbReference type="PANTHER" id="PTHR44051:SF2">
    <property type="entry name" value="HYPOTHETICAL GLUTATHIONE S-TRANSFERASE LIKE PROTEIN"/>
    <property type="match status" value="1"/>
</dbReference>
<dbReference type="Gene3D" id="1.20.1050.10">
    <property type="match status" value="1"/>
</dbReference>
<dbReference type="SFLD" id="SFLDG00358">
    <property type="entry name" value="Main_(cytGST)"/>
    <property type="match status" value="1"/>
</dbReference>
<dbReference type="SUPFAM" id="SSF52833">
    <property type="entry name" value="Thioredoxin-like"/>
    <property type="match status" value="1"/>
</dbReference>
<dbReference type="Proteomes" id="UP000221168">
    <property type="component" value="Unassembled WGS sequence"/>
</dbReference>
<sequence length="208" mass="23115">MLTLYSMPSSGNSYKVRLLFAKLGIPFRHVAAEYGSGVTTSAEFRALNPHGRVPLVRFEDGRVLSESNAILLYFAEGTRFLPEDRFDQAKVHQWMFWEQNSHEATIAVRAAILSYEHRAGERRPEILDPLLDAGHRNLATMDVQLAKTPFLAGNSLSAADLCLYAYTHSAETRGGFDLSRFPAVSAWLARVEADAPHVPLSWLGDNPA</sequence>
<dbReference type="Pfam" id="PF13410">
    <property type="entry name" value="GST_C_2"/>
    <property type="match status" value="1"/>
</dbReference>
<feature type="domain" description="GST C-terminal" evidence="2">
    <location>
        <begin position="84"/>
        <end position="208"/>
    </location>
</feature>
<reference evidence="3 4" key="1">
    <citation type="submission" date="2017-10" db="EMBL/GenBank/DDBJ databases">
        <title>Sedimentibacterium mangrovi gen. nov., sp. nov., a novel member of family Phyllobacteriacea isolated from mangrove sediment.</title>
        <authorList>
            <person name="Liao H."/>
            <person name="Tian Y."/>
        </authorList>
    </citation>
    <scope>NUCLEOTIDE SEQUENCE [LARGE SCALE GENOMIC DNA]</scope>
    <source>
        <strain evidence="3 4">X9-2-2</strain>
    </source>
</reference>
<dbReference type="RefSeq" id="WP_099308577.1">
    <property type="nucleotide sequence ID" value="NZ_PDVP01000021.1"/>
</dbReference>
<protein>
    <submittedName>
        <fullName evidence="3">Glutathione S-transferase</fullName>
    </submittedName>
</protein>
<dbReference type="PROSITE" id="PS50405">
    <property type="entry name" value="GST_CTER"/>
    <property type="match status" value="1"/>
</dbReference>
<evidence type="ECO:0000313" key="3">
    <source>
        <dbReference type="EMBL" id="PHP64899.1"/>
    </source>
</evidence>
<comment type="caution">
    <text evidence="3">The sequence shown here is derived from an EMBL/GenBank/DDBJ whole genome shotgun (WGS) entry which is preliminary data.</text>
</comment>
<dbReference type="SUPFAM" id="SSF47616">
    <property type="entry name" value="GST C-terminal domain-like"/>
    <property type="match status" value="1"/>
</dbReference>
<dbReference type="CDD" id="cd03056">
    <property type="entry name" value="GST_N_4"/>
    <property type="match status" value="1"/>
</dbReference>
<dbReference type="AlphaFoldDB" id="A0A2G1QHF6"/>
<evidence type="ECO:0000259" key="2">
    <source>
        <dbReference type="PROSITE" id="PS50405"/>
    </source>
</evidence>
<keyword evidence="4" id="KW-1185">Reference proteome</keyword>
<dbReference type="PANTHER" id="PTHR44051">
    <property type="entry name" value="GLUTATHIONE S-TRANSFERASE-RELATED"/>
    <property type="match status" value="1"/>
</dbReference>
<dbReference type="InterPro" id="IPR036249">
    <property type="entry name" value="Thioredoxin-like_sf"/>
</dbReference>
<dbReference type="PROSITE" id="PS50404">
    <property type="entry name" value="GST_NTER"/>
    <property type="match status" value="1"/>
</dbReference>
<keyword evidence="3" id="KW-0808">Transferase</keyword>
<proteinExistence type="predicted"/>
<feature type="domain" description="GST N-terminal" evidence="1">
    <location>
        <begin position="1"/>
        <end position="82"/>
    </location>
</feature>
<accession>A0A2G1QHF6</accession>
<dbReference type="Pfam" id="PF13417">
    <property type="entry name" value="GST_N_3"/>
    <property type="match status" value="1"/>
</dbReference>
<organism evidence="3 4">
    <name type="scientific">Zhengella mangrovi</name>
    <dbReference type="NCBI Taxonomy" id="1982044"/>
    <lineage>
        <taxon>Bacteria</taxon>
        <taxon>Pseudomonadati</taxon>
        <taxon>Pseudomonadota</taxon>
        <taxon>Alphaproteobacteria</taxon>
        <taxon>Hyphomicrobiales</taxon>
        <taxon>Notoacmeibacteraceae</taxon>
        <taxon>Zhengella</taxon>
    </lineage>
</organism>
<dbReference type="EMBL" id="PDVP01000021">
    <property type="protein sequence ID" value="PHP64899.1"/>
    <property type="molecule type" value="Genomic_DNA"/>
</dbReference>
<gene>
    <name evidence="3" type="ORF">CSC94_22040</name>
</gene>
<name>A0A2G1QHF6_9HYPH</name>
<dbReference type="InterPro" id="IPR040079">
    <property type="entry name" value="Glutathione_S-Trfase"/>
</dbReference>
<dbReference type="InterPro" id="IPR036282">
    <property type="entry name" value="Glutathione-S-Trfase_C_sf"/>
</dbReference>
<evidence type="ECO:0000259" key="1">
    <source>
        <dbReference type="PROSITE" id="PS50404"/>
    </source>
</evidence>
<evidence type="ECO:0000313" key="4">
    <source>
        <dbReference type="Proteomes" id="UP000221168"/>
    </source>
</evidence>
<dbReference type="Gene3D" id="3.40.30.10">
    <property type="entry name" value="Glutaredoxin"/>
    <property type="match status" value="1"/>
</dbReference>
<dbReference type="InterPro" id="IPR010987">
    <property type="entry name" value="Glutathione-S-Trfase_C-like"/>
</dbReference>
<dbReference type="InterPro" id="IPR004045">
    <property type="entry name" value="Glutathione_S-Trfase_N"/>
</dbReference>